<name>A0A7S6RBV5_9CAUD</name>
<keyword evidence="2" id="KW-1185">Reference proteome</keyword>
<evidence type="ECO:0000313" key="1">
    <source>
        <dbReference type="EMBL" id="QOV08242.1"/>
    </source>
</evidence>
<reference evidence="1 2" key="1">
    <citation type="submission" date="2020-10" db="EMBL/GenBank/DDBJ databases">
        <authorList>
            <person name="Kazantseva O.A."/>
            <person name="Piligrimova E.G."/>
            <person name="Shadrin A.M."/>
        </authorList>
    </citation>
    <scope>NUCLEOTIDE SEQUENCE [LARGE SCALE GENOMIC DNA]</scope>
</reference>
<protein>
    <submittedName>
        <fullName evidence="1">Tail tube protein</fullName>
    </submittedName>
</protein>
<dbReference type="Proteomes" id="UP000594029">
    <property type="component" value="Segment"/>
</dbReference>
<proteinExistence type="predicted"/>
<organism evidence="1 2">
    <name type="scientific">Bacillus phage Kirov</name>
    <dbReference type="NCBI Taxonomy" id="2783539"/>
    <lineage>
        <taxon>Viruses</taxon>
        <taxon>Duplodnaviria</taxon>
        <taxon>Heunggongvirae</taxon>
        <taxon>Uroviricota</taxon>
        <taxon>Caudoviricetes</taxon>
        <taxon>Andregratiavirinae</taxon>
        <taxon>Kirovvirus</taxon>
        <taxon>Kirovvirus kirov</taxon>
    </lineage>
</organism>
<gene>
    <name evidence="1" type="ORF">Kirov_43</name>
</gene>
<accession>A0A7S6RBV5</accession>
<sequence>MANKRYGMKEVANVIFFDVATNKPVLFFDTLKVSTIENESDSAEATGGQGNGRLLSWDFGRKATLTMQDALLSDLSLSLLAGTTVKTTDIKAVGREVLTAVDNASSGVKVTLKDEPINMTTVAVYKVDKGVMGAEVTGVTQDTDKKVLKIATGVTAGEQVMVFYEYTVTATDASQVTFKGSAFPATYKVVGDTIVRGEDGVDRKMQFVIPKAKLQSNFSLTMDAENVSTFDFTLDILVEAGTNTLYDIIRL</sequence>
<evidence type="ECO:0000313" key="2">
    <source>
        <dbReference type="Proteomes" id="UP000594029"/>
    </source>
</evidence>
<dbReference type="EMBL" id="MW084976">
    <property type="protein sequence ID" value="QOV08242.1"/>
    <property type="molecule type" value="Genomic_DNA"/>
</dbReference>